<dbReference type="SFLD" id="SFLDF00027">
    <property type="entry name" value="p-type_atpase"/>
    <property type="match status" value="1"/>
</dbReference>
<dbReference type="Gene3D" id="2.70.150.10">
    <property type="entry name" value="Calcium-transporting ATPase, cytoplasmic transduction domain A"/>
    <property type="match status" value="1"/>
</dbReference>
<dbReference type="GO" id="GO:0005524">
    <property type="term" value="F:ATP binding"/>
    <property type="evidence" value="ECO:0007669"/>
    <property type="project" value="UniProtKB-UniRule"/>
</dbReference>
<proteinExistence type="inferred from homology"/>
<comment type="caution">
    <text evidence="18">The sequence shown here is derived from an EMBL/GenBank/DDBJ whole genome shotgun (WGS) entry which is preliminary data.</text>
</comment>
<dbReference type="PRINTS" id="PR00119">
    <property type="entry name" value="CATATPASE"/>
</dbReference>
<keyword evidence="19" id="KW-1185">Reference proteome</keyword>
<feature type="transmembrane region" description="Helical" evidence="13">
    <location>
        <begin position="493"/>
        <end position="513"/>
    </location>
</feature>
<dbReference type="PROSITE" id="PS00154">
    <property type="entry name" value="ATPASE_E1_E2"/>
    <property type="match status" value="1"/>
</dbReference>
<dbReference type="EC" id="7.2.2.-" evidence="13"/>
<feature type="region of interest" description="Disordered" evidence="14">
    <location>
        <begin position="111"/>
        <end position="206"/>
    </location>
</feature>
<dbReference type="GO" id="GO:0019829">
    <property type="term" value="F:ATPase-coupled monoatomic cation transmembrane transporter activity"/>
    <property type="evidence" value="ECO:0007669"/>
    <property type="project" value="UniProtKB-UniRule"/>
</dbReference>
<feature type="region of interest" description="Disordered" evidence="14">
    <location>
        <begin position="1304"/>
        <end position="1327"/>
    </location>
</feature>
<dbReference type="GO" id="GO:0016020">
    <property type="term" value="C:membrane"/>
    <property type="evidence" value="ECO:0007669"/>
    <property type="project" value="UniProtKB-SubCell"/>
</dbReference>
<dbReference type="SUPFAM" id="SSF81660">
    <property type="entry name" value="Metal cation-transporting ATPase, ATP-binding domain N"/>
    <property type="match status" value="1"/>
</dbReference>
<dbReference type="Pfam" id="PF12409">
    <property type="entry name" value="P5-ATPase"/>
    <property type="match status" value="1"/>
</dbReference>
<dbReference type="GO" id="GO:0016887">
    <property type="term" value="F:ATP hydrolysis activity"/>
    <property type="evidence" value="ECO:0007669"/>
    <property type="project" value="InterPro"/>
</dbReference>
<evidence type="ECO:0000256" key="8">
    <source>
        <dbReference type="ARBA" id="ARBA00022842"/>
    </source>
</evidence>
<dbReference type="SFLD" id="SFLDS00003">
    <property type="entry name" value="Haloacid_Dehalogenase"/>
    <property type="match status" value="1"/>
</dbReference>
<dbReference type="EMBL" id="JAKCXM010000199">
    <property type="protein sequence ID" value="KAJ0398955.1"/>
    <property type="molecule type" value="Genomic_DNA"/>
</dbReference>
<feature type="transmembrane region" description="Helical" evidence="13">
    <location>
        <begin position="1061"/>
        <end position="1084"/>
    </location>
</feature>
<keyword evidence="5 13" id="KW-0479">Metal-binding</keyword>
<comment type="similarity">
    <text evidence="2 13">Belongs to the cation transport ATPase (P-type) (TC 3.A.3) family. Type V subfamily.</text>
</comment>
<keyword evidence="11 13" id="KW-0472">Membrane</keyword>
<accession>A0AAD5M1I3</accession>
<evidence type="ECO:0000256" key="7">
    <source>
        <dbReference type="ARBA" id="ARBA00022840"/>
    </source>
</evidence>
<keyword evidence="4 13" id="KW-0812">Transmembrane</keyword>
<feature type="transmembrane region" description="Helical" evidence="13">
    <location>
        <begin position="1233"/>
        <end position="1254"/>
    </location>
</feature>
<feature type="compositionally biased region" description="Low complexity" evidence="14">
    <location>
        <begin position="12"/>
        <end position="26"/>
    </location>
</feature>
<keyword evidence="3" id="KW-0597">Phosphoprotein</keyword>
<comment type="catalytic activity">
    <reaction evidence="12 13">
        <text>ATP + H2O = ADP + phosphate + H(+)</text>
        <dbReference type="Rhea" id="RHEA:13065"/>
        <dbReference type="ChEBI" id="CHEBI:15377"/>
        <dbReference type="ChEBI" id="CHEBI:15378"/>
        <dbReference type="ChEBI" id="CHEBI:30616"/>
        <dbReference type="ChEBI" id="CHEBI:43474"/>
        <dbReference type="ChEBI" id="CHEBI:456216"/>
    </reaction>
</comment>
<feature type="transmembrane region" description="Helical" evidence="13">
    <location>
        <begin position="313"/>
        <end position="332"/>
    </location>
</feature>
<dbReference type="GO" id="GO:0046872">
    <property type="term" value="F:metal ion binding"/>
    <property type="evidence" value="ECO:0007669"/>
    <property type="project" value="UniProtKB-UniRule"/>
</dbReference>
<keyword evidence="6 13" id="KW-0547">Nucleotide-binding</keyword>
<keyword evidence="8 13" id="KW-0460">Magnesium</keyword>
<dbReference type="InterPro" id="IPR059000">
    <property type="entry name" value="ATPase_P-type_domA"/>
</dbReference>
<evidence type="ECO:0000256" key="10">
    <source>
        <dbReference type="ARBA" id="ARBA00022989"/>
    </source>
</evidence>
<dbReference type="InterPro" id="IPR023214">
    <property type="entry name" value="HAD_sf"/>
</dbReference>
<feature type="compositionally biased region" description="Acidic residues" evidence="14">
    <location>
        <begin position="147"/>
        <end position="166"/>
    </location>
</feature>
<evidence type="ECO:0000256" key="1">
    <source>
        <dbReference type="ARBA" id="ARBA00004141"/>
    </source>
</evidence>
<gene>
    <name evidence="18" type="ORF">P43SY_008181</name>
</gene>
<feature type="region of interest" description="Disordered" evidence="14">
    <location>
        <begin position="1"/>
        <end position="36"/>
    </location>
</feature>
<keyword evidence="10 13" id="KW-1133">Transmembrane helix</keyword>
<feature type="transmembrane region" description="Helical" evidence="13">
    <location>
        <begin position="533"/>
        <end position="553"/>
    </location>
</feature>
<organism evidence="18 19">
    <name type="scientific">Pythium insidiosum</name>
    <name type="common">Pythiosis disease agent</name>
    <dbReference type="NCBI Taxonomy" id="114742"/>
    <lineage>
        <taxon>Eukaryota</taxon>
        <taxon>Sar</taxon>
        <taxon>Stramenopiles</taxon>
        <taxon>Oomycota</taxon>
        <taxon>Peronosporomycetes</taxon>
        <taxon>Pythiales</taxon>
        <taxon>Pythiaceae</taxon>
        <taxon>Pythium</taxon>
    </lineage>
</organism>
<dbReference type="InterPro" id="IPR044492">
    <property type="entry name" value="P_typ_ATPase_HD_dom"/>
</dbReference>
<evidence type="ECO:0000256" key="14">
    <source>
        <dbReference type="SAM" id="MobiDB-lite"/>
    </source>
</evidence>
<dbReference type="InterPro" id="IPR006544">
    <property type="entry name" value="P-type_TPase_V"/>
</dbReference>
<evidence type="ECO:0000256" key="9">
    <source>
        <dbReference type="ARBA" id="ARBA00022967"/>
    </source>
</evidence>
<dbReference type="GO" id="GO:0140358">
    <property type="term" value="F:P-type transmembrane transporter activity"/>
    <property type="evidence" value="ECO:0007669"/>
    <property type="project" value="InterPro"/>
</dbReference>
<dbReference type="Gene3D" id="1.20.1110.10">
    <property type="entry name" value="Calcium-transporting ATPase, transmembrane domain"/>
    <property type="match status" value="1"/>
</dbReference>
<dbReference type="InterPro" id="IPR018303">
    <property type="entry name" value="ATPase_P-typ_P_site"/>
</dbReference>
<dbReference type="SUPFAM" id="SSF81653">
    <property type="entry name" value="Calcium ATPase, transduction domain A"/>
    <property type="match status" value="1"/>
</dbReference>
<feature type="compositionally biased region" description="Basic residues" evidence="14">
    <location>
        <begin position="113"/>
        <end position="125"/>
    </location>
</feature>
<evidence type="ECO:0000256" key="11">
    <source>
        <dbReference type="ARBA" id="ARBA00023136"/>
    </source>
</evidence>
<feature type="domain" description="P-type ATPase A" evidence="15">
    <location>
        <begin position="372"/>
        <end position="476"/>
    </location>
</feature>
<evidence type="ECO:0000259" key="15">
    <source>
        <dbReference type="Pfam" id="PF00122"/>
    </source>
</evidence>
<dbReference type="PANTHER" id="PTHR45630:SF8">
    <property type="entry name" value="CATION-TRANSPORTING ATPASE"/>
    <property type="match status" value="1"/>
</dbReference>
<dbReference type="SFLD" id="SFLDG00002">
    <property type="entry name" value="C1.7:_P-type_atpase_like"/>
    <property type="match status" value="1"/>
</dbReference>
<evidence type="ECO:0000313" key="18">
    <source>
        <dbReference type="EMBL" id="KAJ0398955.1"/>
    </source>
</evidence>
<keyword evidence="7 13" id="KW-0067">ATP-binding</keyword>
<dbReference type="Gene3D" id="3.40.1110.10">
    <property type="entry name" value="Calcium-transporting ATPase, cytoplasmic domain N"/>
    <property type="match status" value="2"/>
</dbReference>
<evidence type="ECO:0000256" key="12">
    <source>
        <dbReference type="ARBA" id="ARBA00049360"/>
    </source>
</evidence>
<dbReference type="InterPro" id="IPR023299">
    <property type="entry name" value="ATPase_P-typ_cyto_dom_N"/>
</dbReference>
<dbReference type="SUPFAM" id="SSF56784">
    <property type="entry name" value="HAD-like"/>
    <property type="match status" value="1"/>
</dbReference>
<dbReference type="Gene3D" id="3.40.50.1000">
    <property type="entry name" value="HAD superfamily/HAD-like"/>
    <property type="match status" value="2"/>
</dbReference>
<feature type="transmembrane region" description="Helical" evidence="13">
    <location>
        <begin position="54"/>
        <end position="75"/>
    </location>
</feature>
<evidence type="ECO:0000259" key="16">
    <source>
        <dbReference type="Pfam" id="PF00690"/>
    </source>
</evidence>
<dbReference type="Pfam" id="PF00122">
    <property type="entry name" value="E1-E2_ATPase"/>
    <property type="match status" value="1"/>
</dbReference>
<dbReference type="NCBIfam" id="TIGR01494">
    <property type="entry name" value="ATPase_P-type"/>
    <property type="match status" value="1"/>
</dbReference>
<feature type="transmembrane region" description="Helical" evidence="13">
    <location>
        <begin position="1022"/>
        <end position="1041"/>
    </location>
</feature>
<evidence type="ECO:0000256" key="4">
    <source>
        <dbReference type="ARBA" id="ARBA00022692"/>
    </source>
</evidence>
<evidence type="ECO:0000313" key="19">
    <source>
        <dbReference type="Proteomes" id="UP001209570"/>
    </source>
</evidence>
<evidence type="ECO:0000256" key="5">
    <source>
        <dbReference type="ARBA" id="ARBA00022723"/>
    </source>
</evidence>
<feature type="transmembrane region" description="Helical" evidence="13">
    <location>
        <begin position="1160"/>
        <end position="1183"/>
    </location>
</feature>
<sequence length="1615" mass="177260">MPPRAKPLKPQGVTPTLPPDGDTGDPASSRPTIEPQPPEFSKIVPYVWSWPRWVLFWALVVLSGGIVWVIACWFPRVYTGLARSRLPLSSIGDAHYVLLLDSQDDEWVEVRVHQPKKPSKRKKAAAKAGEEQAPTTANTEQPKPDADADADGDEDGDEDGDGDGDGDAERATPSLWKRLCSRQARSKPPTPATVKPVKSGSKKMLKRRAKALRKRNAWIWFEFRCHRYVYNNDSHEFERYLAVLDESLDTLTQTTVHTGLSAADHAKRLEVFGPNSLALSPATLVQLLLGKLVHPFYLLQVFSLALWYTHEEWARASVVLGLSLASVLWELGHDLRVARRQRLLARSVSYVEVLRSQPASAEPSAQLEPRLAMVSERDVVPGDILVLKTGVRVVADLVLLSGRCEVDEAEISGVAQPKWKTPAATGERVTAATAPDAFSASFLPAGAVVGRVEDGTNGCKAVVVSTGFSTARGEVLRTVVTARVKLATLERDMYRYLFVLSLFALGAFIERVLVRLLDLGQRMDVVAVDAMDLVAIAVPPALPLVLTTVINLARRRLTKRGVVCTDSQRLHSFGSLSLVCLDKTGTLTQRDLRFAGGFIPSDAHNADAGHRFVPAPGLVQDETANVLRFAMASCHELTWQPSTLAKDAAVDANGDAPLDGYPVDLAMFHAAQVRFMRPETSDARHLATIVTRQDDEERECYNVLARLPFESARPLASVVVENPANGLRYLVAKGAPETIAALVLPSTLPRDFDRVQLASSASCYTLAFAMKQLPSGGSLAVSRAELESSLTYVGLGTFADELRPEAPRVVATLHNAGLASRVLTGDAPLAAARMLRAMPFLLRWPKISIIDFVDDDVRYLETPLEVSLDTASLFADTSATARPEDVALSFQDVQWHWESLAPGMVSRLLAEHDVIVTGRALEMLRGECSAETIALLVSRTMAFARLRPAQKTWLITEFKRMGHVVAMVGDGINDVGAVHAAHVGLSLSRRDETAAIAPFVSKEPDLEMLLALLMQGRNSQTTTFVVFKFLALFPMVQLAMLETVGFLNVELSTNQLTWSELAIALALALSMALTRDGAVTTLTIDTFPKNLFSPRNFWSVFVQLGVFLAFFAGHVVLLNGQNDWFCSAKDGVRWLEGERAFVPSACAIYGDFNTLEHVGYSFEGTCIWLFGNLQILAIAAAFVGRRDGPPGQHNAWFPVLWVALVGVNVWFVFDSKDTVASTFGLMPVPMRFRWRIFVLFLGHLVAALLGEMLVSRAAAVSAKAKQTSIAKSIKPVVLPMPESPPNSRRSVFSRKKKEVKLEESVVATDLPNHEQKDQAPAPEDETPEGFLTRWEREEFEPTLLTNLPQAVLSEVYHLENVSSWSPPDSARSFKHGYSKTGTEHLLSVCTPPQATAAEELDALRRARWVYRVSQLSRWPVVQTQQATTLTSRFLGKNKVAAPALGAVTFPDSAALLGAYADLLSSLRVLTGRARLVHRTLSLSRDIVYHDGACWILSLGDVEPFDPSNSLDMEQLKSQVAQITEFFRDQDALMAAKRLAARDSNGRSLLLSVEDAMDYVAARVTESETRAKAPSLMRFIDEVEKRPDARISPAWAGQLLEQITKGDDKSASRDAS</sequence>
<dbReference type="Proteomes" id="UP001209570">
    <property type="component" value="Unassembled WGS sequence"/>
</dbReference>
<dbReference type="PANTHER" id="PTHR45630">
    <property type="entry name" value="CATION-TRANSPORTING ATPASE-RELATED"/>
    <property type="match status" value="1"/>
</dbReference>
<dbReference type="SUPFAM" id="SSF81665">
    <property type="entry name" value="Calcium ATPase, transmembrane domain M"/>
    <property type="match status" value="1"/>
</dbReference>
<name>A0AAD5M1I3_PYTIN</name>
<reference evidence="18" key="1">
    <citation type="submission" date="2021-12" db="EMBL/GenBank/DDBJ databases">
        <title>Prjna785345.</title>
        <authorList>
            <person name="Rujirawat T."/>
            <person name="Krajaejun T."/>
        </authorList>
    </citation>
    <scope>NUCLEOTIDE SEQUENCE</scope>
    <source>
        <strain evidence="18">Pi057C3</strain>
    </source>
</reference>
<evidence type="ECO:0000259" key="17">
    <source>
        <dbReference type="Pfam" id="PF12409"/>
    </source>
</evidence>
<evidence type="ECO:0000256" key="3">
    <source>
        <dbReference type="ARBA" id="ARBA00022553"/>
    </source>
</evidence>
<dbReference type="InterPro" id="IPR008250">
    <property type="entry name" value="ATPase_P-typ_transduc_dom_A_sf"/>
</dbReference>
<protein>
    <recommendedName>
        <fullName evidence="13">Cation-transporting ATPase</fullName>
        <ecNumber evidence="13">7.2.2.-</ecNumber>
    </recommendedName>
</protein>
<dbReference type="InterPro" id="IPR047819">
    <property type="entry name" value="P5A-ATPase_N"/>
</dbReference>
<feature type="domain" description="Cation-transporting P-type ATPase N-terminal" evidence="16">
    <location>
        <begin position="248"/>
        <end position="306"/>
    </location>
</feature>
<keyword evidence="9 13" id="KW-1278">Translocase</keyword>
<dbReference type="InterPro" id="IPR036412">
    <property type="entry name" value="HAD-like_sf"/>
</dbReference>
<feature type="domain" description="P5B-type ATPase N-terminal" evidence="17">
    <location>
        <begin position="42"/>
        <end position="142"/>
    </location>
</feature>
<dbReference type="Pfam" id="PF00690">
    <property type="entry name" value="Cation_ATPase_N"/>
    <property type="match status" value="1"/>
</dbReference>
<feature type="transmembrane region" description="Helical" evidence="13">
    <location>
        <begin position="1096"/>
        <end position="1117"/>
    </location>
</feature>
<evidence type="ECO:0000256" key="6">
    <source>
        <dbReference type="ARBA" id="ARBA00022741"/>
    </source>
</evidence>
<dbReference type="InterPro" id="IPR004014">
    <property type="entry name" value="ATPase_P-typ_cation-transptr_N"/>
</dbReference>
<dbReference type="InterPro" id="IPR001757">
    <property type="entry name" value="P_typ_ATPase"/>
</dbReference>
<feature type="transmembrane region" description="Helical" evidence="13">
    <location>
        <begin position="1195"/>
        <end position="1213"/>
    </location>
</feature>
<dbReference type="InterPro" id="IPR023298">
    <property type="entry name" value="ATPase_P-typ_TM_dom_sf"/>
</dbReference>
<comment type="subcellular location">
    <subcellularLocation>
        <location evidence="1 13">Membrane</location>
        <topology evidence="1 13">Multi-pass membrane protein</topology>
    </subcellularLocation>
</comment>
<evidence type="ECO:0000256" key="2">
    <source>
        <dbReference type="ARBA" id="ARBA00006000"/>
    </source>
</evidence>
<evidence type="ECO:0000256" key="13">
    <source>
        <dbReference type="RuleBase" id="RU362082"/>
    </source>
</evidence>